<accession>A0AA38FFG9</accession>
<organism evidence="1 2">
    <name type="scientific">Taxus chinensis</name>
    <name type="common">Chinese yew</name>
    <name type="synonym">Taxus wallichiana var. chinensis</name>
    <dbReference type="NCBI Taxonomy" id="29808"/>
    <lineage>
        <taxon>Eukaryota</taxon>
        <taxon>Viridiplantae</taxon>
        <taxon>Streptophyta</taxon>
        <taxon>Embryophyta</taxon>
        <taxon>Tracheophyta</taxon>
        <taxon>Spermatophyta</taxon>
        <taxon>Pinopsida</taxon>
        <taxon>Pinidae</taxon>
        <taxon>Conifers II</taxon>
        <taxon>Cupressales</taxon>
        <taxon>Taxaceae</taxon>
        <taxon>Taxus</taxon>
    </lineage>
</organism>
<gene>
    <name evidence="1" type="ORF">KI387_008733</name>
</gene>
<feature type="non-terminal residue" evidence="1">
    <location>
        <position position="1"/>
    </location>
</feature>
<protein>
    <submittedName>
        <fullName evidence="1">Uncharacterized protein</fullName>
    </submittedName>
</protein>
<proteinExistence type="predicted"/>
<dbReference type="EMBL" id="JAHRHJ020000008">
    <property type="protein sequence ID" value="KAH9304329.1"/>
    <property type="molecule type" value="Genomic_DNA"/>
</dbReference>
<name>A0AA38FFG9_TAXCH</name>
<comment type="caution">
    <text evidence="1">The sequence shown here is derived from an EMBL/GenBank/DDBJ whole genome shotgun (WGS) entry which is preliminary data.</text>
</comment>
<reference evidence="1 2" key="1">
    <citation type="journal article" date="2021" name="Nat. Plants">
        <title>The Taxus genome provides insights into paclitaxel biosynthesis.</title>
        <authorList>
            <person name="Xiong X."/>
            <person name="Gou J."/>
            <person name="Liao Q."/>
            <person name="Li Y."/>
            <person name="Zhou Q."/>
            <person name="Bi G."/>
            <person name="Li C."/>
            <person name="Du R."/>
            <person name="Wang X."/>
            <person name="Sun T."/>
            <person name="Guo L."/>
            <person name="Liang H."/>
            <person name="Lu P."/>
            <person name="Wu Y."/>
            <person name="Zhang Z."/>
            <person name="Ro D.K."/>
            <person name="Shang Y."/>
            <person name="Huang S."/>
            <person name="Yan J."/>
        </authorList>
    </citation>
    <scope>NUCLEOTIDE SEQUENCE [LARGE SCALE GENOMIC DNA]</scope>
    <source>
        <strain evidence="1">Ta-2019</strain>
    </source>
</reference>
<dbReference type="AlphaFoldDB" id="A0AA38FFG9"/>
<feature type="non-terminal residue" evidence="1">
    <location>
        <position position="155"/>
    </location>
</feature>
<evidence type="ECO:0000313" key="1">
    <source>
        <dbReference type="EMBL" id="KAH9304329.1"/>
    </source>
</evidence>
<evidence type="ECO:0000313" key="2">
    <source>
        <dbReference type="Proteomes" id="UP000824469"/>
    </source>
</evidence>
<sequence length="155" mass="17792">DWPFKKIISAHFAAPISANQSDFKTTFAIQDVLGNEKFNLGLYCSYKTDQLYLAKDSRYKFYVVDTTALERVQETRDVFLYDALFNLSTWEENSAVLVDAVDVLLAEIDIYELALCEKLDERMGDLKSELESFQGEENEVKVTTLSKGYIDPFIQ</sequence>
<dbReference type="Proteomes" id="UP000824469">
    <property type="component" value="Unassembled WGS sequence"/>
</dbReference>
<keyword evidence="2" id="KW-1185">Reference proteome</keyword>